<name>A0A1H7RKB7_9GAMM</name>
<evidence type="ECO:0000259" key="2">
    <source>
        <dbReference type="Pfam" id="PF05618"/>
    </source>
</evidence>
<evidence type="ECO:0000313" key="3">
    <source>
        <dbReference type="EMBL" id="SEL60294.1"/>
    </source>
</evidence>
<dbReference type="InterPro" id="IPR021109">
    <property type="entry name" value="Peptidase_aspartic_dom_sf"/>
</dbReference>
<dbReference type="PANTHER" id="PTHR38037:SF2">
    <property type="entry name" value="ATP-DEPENDENT ZINC PROTEASE DOMAIN-CONTAINING PROTEIN-RELATED"/>
    <property type="match status" value="1"/>
</dbReference>
<dbReference type="PANTHER" id="PTHR38037">
    <property type="entry name" value="ZN_PROTEASE DOMAIN-CONTAINING PROTEIN"/>
    <property type="match status" value="1"/>
</dbReference>
<feature type="domain" description="Retropepsin-like aspartic endopeptidase" evidence="2">
    <location>
        <begin position="23"/>
        <end position="163"/>
    </location>
</feature>
<dbReference type="Pfam" id="PF05618">
    <property type="entry name" value="Zn_protease"/>
    <property type="match status" value="1"/>
</dbReference>
<feature type="chain" id="PRO_5010201969" evidence="1">
    <location>
        <begin position="19"/>
        <end position="170"/>
    </location>
</feature>
<keyword evidence="4" id="KW-1185">Reference proteome</keyword>
<dbReference type="Gene3D" id="2.40.70.10">
    <property type="entry name" value="Acid Proteases"/>
    <property type="match status" value="1"/>
</dbReference>
<organism evidence="3 4">
    <name type="scientific">Atopomonas hussainii</name>
    <dbReference type="NCBI Taxonomy" id="1429083"/>
    <lineage>
        <taxon>Bacteria</taxon>
        <taxon>Pseudomonadati</taxon>
        <taxon>Pseudomonadota</taxon>
        <taxon>Gammaproteobacteria</taxon>
        <taxon>Pseudomonadales</taxon>
        <taxon>Pseudomonadaceae</taxon>
        <taxon>Atopomonas</taxon>
    </lineage>
</organism>
<accession>A0A1H7RKB7</accession>
<dbReference type="RefSeq" id="WP_074869864.1">
    <property type="nucleotide sequence ID" value="NZ_FOAS01000015.1"/>
</dbReference>
<protein>
    <submittedName>
        <fullName evidence="3">Uncharacterized conserved protein</fullName>
    </submittedName>
</protein>
<dbReference type="STRING" id="1429083.GCA_001885685_01143"/>
<proteinExistence type="predicted"/>
<keyword evidence="1" id="KW-0732">Signal</keyword>
<evidence type="ECO:0000256" key="1">
    <source>
        <dbReference type="SAM" id="SignalP"/>
    </source>
</evidence>
<dbReference type="AlphaFoldDB" id="A0A1H7RKB7"/>
<reference evidence="3 4" key="1">
    <citation type="submission" date="2016-10" db="EMBL/GenBank/DDBJ databases">
        <authorList>
            <person name="de Groot N.N."/>
        </authorList>
    </citation>
    <scope>NUCLEOTIDE SEQUENCE [LARGE SCALE GENOMIC DNA]</scope>
    <source>
        <strain evidence="3 4">JCM 19513</strain>
    </source>
</reference>
<evidence type="ECO:0000313" key="4">
    <source>
        <dbReference type="Proteomes" id="UP000185766"/>
    </source>
</evidence>
<dbReference type="Proteomes" id="UP000185766">
    <property type="component" value="Unassembled WGS sequence"/>
</dbReference>
<gene>
    <name evidence="3" type="ORF">SAMN05216214_11515</name>
</gene>
<dbReference type="InterPro" id="IPR008503">
    <property type="entry name" value="Asp_endopeptidase"/>
</dbReference>
<dbReference type="SUPFAM" id="SSF50630">
    <property type="entry name" value="Acid proteases"/>
    <property type="match status" value="1"/>
</dbReference>
<sequence length="170" mass="19362">MIRLCVAALCTFSLLAHAGERDVWGYQERALLPELNHSVQAKLDTGALTASLHALDIEVFERDGEEWVRFRTGTGKKMLSVERPLEKHSRIKRRSDDLTEEHEKSYSRRPVVLLPICIGNHLETIPVNLVDRGRFLYPLLIGREGLEQFNVLIHPGEHHLAKKPKCAPTK</sequence>
<dbReference type="EMBL" id="FOAS01000015">
    <property type="protein sequence ID" value="SEL60294.1"/>
    <property type="molecule type" value="Genomic_DNA"/>
</dbReference>
<feature type="signal peptide" evidence="1">
    <location>
        <begin position="1"/>
        <end position="18"/>
    </location>
</feature>